<evidence type="ECO:0000313" key="2">
    <source>
        <dbReference type="EMBL" id="KAF6134929.1"/>
    </source>
</evidence>
<keyword evidence="3" id="KW-1185">Reference proteome</keyword>
<name>A0A7J7KX22_9MAGN</name>
<gene>
    <name evidence="2" type="ORF">GIB67_002330</name>
</gene>
<proteinExistence type="predicted"/>
<dbReference type="Proteomes" id="UP000541444">
    <property type="component" value="Unassembled WGS sequence"/>
</dbReference>
<comment type="caution">
    <text evidence="2">The sequence shown here is derived from an EMBL/GenBank/DDBJ whole genome shotgun (WGS) entry which is preliminary data.</text>
</comment>
<organism evidence="2 3">
    <name type="scientific">Kingdonia uniflora</name>
    <dbReference type="NCBI Taxonomy" id="39325"/>
    <lineage>
        <taxon>Eukaryota</taxon>
        <taxon>Viridiplantae</taxon>
        <taxon>Streptophyta</taxon>
        <taxon>Embryophyta</taxon>
        <taxon>Tracheophyta</taxon>
        <taxon>Spermatophyta</taxon>
        <taxon>Magnoliopsida</taxon>
        <taxon>Ranunculales</taxon>
        <taxon>Circaeasteraceae</taxon>
        <taxon>Kingdonia</taxon>
    </lineage>
</organism>
<evidence type="ECO:0000256" key="1">
    <source>
        <dbReference type="SAM" id="MobiDB-lite"/>
    </source>
</evidence>
<dbReference type="OrthoDB" id="1930729at2759"/>
<evidence type="ECO:0000313" key="3">
    <source>
        <dbReference type="Proteomes" id="UP000541444"/>
    </source>
</evidence>
<accession>A0A7J7KX22</accession>
<protein>
    <submittedName>
        <fullName evidence="2">Uncharacterized protein</fullName>
    </submittedName>
</protein>
<dbReference type="AlphaFoldDB" id="A0A7J7KX22"/>
<feature type="region of interest" description="Disordered" evidence="1">
    <location>
        <begin position="184"/>
        <end position="214"/>
    </location>
</feature>
<feature type="compositionally biased region" description="Basic and acidic residues" evidence="1">
    <location>
        <begin position="185"/>
        <end position="207"/>
    </location>
</feature>
<reference evidence="2 3" key="1">
    <citation type="journal article" date="2020" name="IScience">
        <title>Genome Sequencing of the Endangered Kingdonia uniflora (Circaeasteraceae, Ranunculales) Reveals Potential Mechanisms of Evolutionary Specialization.</title>
        <authorList>
            <person name="Sun Y."/>
            <person name="Deng T."/>
            <person name="Zhang A."/>
            <person name="Moore M.J."/>
            <person name="Landis J.B."/>
            <person name="Lin N."/>
            <person name="Zhang H."/>
            <person name="Zhang X."/>
            <person name="Huang J."/>
            <person name="Zhang X."/>
            <person name="Sun H."/>
            <person name="Wang H."/>
        </authorList>
    </citation>
    <scope>NUCLEOTIDE SEQUENCE [LARGE SCALE GENOMIC DNA]</scope>
    <source>
        <strain evidence="2">TB1705</strain>
        <tissue evidence="2">Leaf</tissue>
    </source>
</reference>
<sequence>MFAALPEEEKGALHATCFAPLLLIDPITTMSTLVVEIFDRHLGDMKFQFGETIIQMKPIHVCLILVLHVSPVANKRCSSIKFVKNYTIISPPEQGEKRLGERNQIEAPAIGALAVGAPAIGNSSSATEIRATVVRVCSQLEEHGKILHNHGKMLEGILMFIVEYSTLPLGDTPLFGQYQFFTPEKTSKRNREGDNMKDDEKRKKAELRTWQQKN</sequence>
<dbReference type="EMBL" id="JACGCM010002827">
    <property type="protein sequence ID" value="KAF6134929.1"/>
    <property type="molecule type" value="Genomic_DNA"/>
</dbReference>